<dbReference type="OrthoDB" id="27031at2759"/>
<comment type="subcellular location">
    <subcellularLocation>
        <location evidence="1">Nucleus</location>
    </subcellularLocation>
</comment>
<evidence type="ECO:0000256" key="1">
    <source>
        <dbReference type="ARBA" id="ARBA00004123"/>
    </source>
</evidence>
<name>A0A6J2T1Q8_DROLE</name>
<dbReference type="GO" id="GO:0007129">
    <property type="term" value="P:homologous chromosome pairing at meiosis"/>
    <property type="evidence" value="ECO:0007669"/>
    <property type="project" value="TreeGrafter"/>
</dbReference>
<dbReference type="GO" id="GO:0000793">
    <property type="term" value="C:condensed chromosome"/>
    <property type="evidence" value="ECO:0007669"/>
    <property type="project" value="TreeGrafter"/>
</dbReference>
<sequence length="1491" mass="169307">MNYRRFNKKRQLRTIDEDTSINLLRPVLSAVNASNNVNNTTTEATIEPAGSEENIPESQEQTQRFLSQRSMVLAATLGRTQSSSRVNCSRQANSYFELELVKAGVQLDEGDTFVLPCDHIAIVAKLRDNLVRAHNYPENVYMFKTGLSTALSSTSKLAQKLLTGCTIDSSGEDLVYQSQSSMFVNFLIIDFLREPCLAVLLDKIEEVACSEREQLPQESFPMLPLMLAQLRFVTFSHSEEIYERIKSISNHATHSSMLHIIGCAEFLLDGSKHDEFVDLLISKYANSKQLFQVATVQAFGDLSLNARTQDKLRTRILAFVKEGHCPNATLPHLVRLLLNSLKQDGDEILREIVGVLREIFNSLQKTDASNSSTNIGNDKPLQLELFNNLQVGLIRSKRFYQMWQKTIASLPSNSLKSFDLIMLLLLIHVKEDNEFFIENILRRHIKLEHITVNILSDAKTHYSYMLELLIGTLMNILHDFMREKNPAVAEFAKSSYSILFKICGSIQKNIIRKLLELACDKSVQNSMTMALSLLCDLQRKYAKDMQNWATMLLPLLERLGELTLSQTRMVMELVCRVAHPADLSEECSALQEQVDMLVKKQLINSSEFVKKQGIIGCVQLIDAIARVNPVCAPDEDLHTTIDSISGLPEGRGKQAANLLLFTQSSITHSAESLALFYDEMESVFNTRLDAENGYQLDKLFISWLCELMTHYFQQNFITEHQADSINGIKLDYLKCINQLDESCADTESEVLKIGINIAELIFAPDSRYFSFFHSAISSILVLAPLFNFMGMLHMERHENSLEAINALLGCALVLPSFFDSSNYLAIFDNYDAAQQKQLLYIYFQTVNWMRVTICRFATQRHTSTRQRVLVRLHDLIKTEQMIKVLLSHAPVDFAPPPSEFRTTGASAQLTALRKPRGKPSGKRGKCKPIDEPMDTLVPNELGNQTRLGDVTVRLAACKSKKVKVDFEQLYGPLERYRQLSENITMILDEPLSLHHPLEAEEVGTHLGLPELRFILTDLVEKLDAVVNDKQDTNVSSLKPMHFMSDISHLLHNVVNNFESLAKLINEQLEKVNQLHSNLDLFTEHFNYVKVCFGLTIQVFALFFSWSGWSDKSLAMQLMIGVVSFFPPEKRERIKKKPVIDAVAKVFNYFLKYEPSVLTLNAAVQFDKLLRSLRKLCFSGEDGFEHIERQTEEIREICGKMLRRKWYHYSASPEKGAQCNIYLDELVKGFFKNSSYIRQKHILRDLLDECQLLNTKDKALNSFPNFKKANFPLLFRGLCETLTSSLSAQLNVTSGEDRFKLWESNVFLLNGLLDIVQTVEQPRNFVLFLRHAQLFLKLLLKRGLSVLESTLRENAERIGSFLRNLQTITRFLHQLCCHSKYIKNTTVISYIPALRETVEALVFQVKALLAANKCHSVFAMGNLINKDLHGDAIVMPMVSYANTTTEANSDEEIPEDDASVDETVLGEEMTSAASSSNTRNTRSKSSSRSKCF</sequence>
<dbReference type="GO" id="GO:0005634">
    <property type="term" value="C:nucleus"/>
    <property type="evidence" value="ECO:0007669"/>
    <property type="project" value="UniProtKB-SubCell"/>
</dbReference>
<protein>
    <submittedName>
        <fullName evidence="8">Fanconi anemia group D2 protein isoform X1</fullName>
    </submittedName>
</protein>
<dbReference type="GeneID" id="115620706"/>
<accession>A0A6J2T1Q8</accession>
<proteinExistence type="inferred from homology"/>
<keyword evidence="2" id="KW-1017">Isopeptide bond</keyword>
<feature type="compositionally biased region" description="Basic residues" evidence="6">
    <location>
        <begin position="1480"/>
        <end position="1491"/>
    </location>
</feature>
<dbReference type="InterPro" id="IPR029448">
    <property type="entry name" value="FANCD2"/>
</dbReference>
<dbReference type="RefSeq" id="XP_030369939.1">
    <property type="nucleotide sequence ID" value="XM_030514079.1"/>
</dbReference>
<evidence type="ECO:0000313" key="8">
    <source>
        <dbReference type="RefSeq" id="XP_030369939.1"/>
    </source>
</evidence>
<feature type="compositionally biased region" description="Low complexity" evidence="6">
    <location>
        <begin position="1469"/>
        <end position="1479"/>
    </location>
</feature>
<feature type="region of interest" description="Disordered" evidence="6">
    <location>
        <begin position="1443"/>
        <end position="1491"/>
    </location>
</feature>
<dbReference type="GO" id="GO:0036297">
    <property type="term" value="P:interstrand cross-link repair"/>
    <property type="evidence" value="ECO:0007669"/>
    <property type="project" value="TreeGrafter"/>
</dbReference>
<evidence type="ECO:0000256" key="2">
    <source>
        <dbReference type="ARBA" id="ARBA00022499"/>
    </source>
</evidence>
<dbReference type="GO" id="GO:1990918">
    <property type="term" value="P:double-strand break repair involved in meiotic recombination"/>
    <property type="evidence" value="ECO:0007669"/>
    <property type="project" value="TreeGrafter"/>
</dbReference>
<dbReference type="PANTHER" id="PTHR32086">
    <property type="entry name" value="FANCONI ANEMIA GROUP D2 PROTEIN"/>
    <property type="match status" value="1"/>
</dbReference>
<dbReference type="Proteomes" id="UP000504634">
    <property type="component" value="Unplaced"/>
</dbReference>
<evidence type="ECO:0000256" key="4">
    <source>
        <dbReference type="ARBA" id="ARBA00023242"/>
    </source>
</evidence>
<evidence type="ECO:0000313" key="7">
    <source>
        <dbReference type="Proteomes" id="UP000504634"/>
    </source>
</evidence>
<dbReference type="PANTHER" id="PTHR32086:SF0">
    <property type="entry name" value="FANCONI ANEMIA GROUP D2 PROTEIN"/>
    <property type="match status" value="1"/>
</dbReference>
<evidence type="ECO:0000256" key="6">
    <source>
        <dbReference type="SAM" id="MobiDB-lite"/>
    </source>
</evidence>
<reference evidence="8" key="1">
    <citation type="submission" date="2025-08" db="UniProtKB">
        <authorList>
            <consortium name="RefSeq"/>
        </authorList>
    </citation>
    <scope>IDENTIFICATION</scope>
    <source>
        <strain evidence="8">11010-0011.00</strain>
        <tissue evidence="8">Whole body</tissue>
    </source>
</reference>
<feature type="region of interest" description="Disordered" evidence="6">
    <location>
        <begin position="913"/>
        <end position="933"/>
    </location>
</feature>
<dbReference type="GO" id="GO:0070182">
    <property type="term" value="F:DNA polymerase binding"/>
    <property type="evidence" value="ECO:0007669"/>
    <property type="project" value="TreeGrafter"/>
</dbReference>
<evidence type="ECO:0000256" key="3">
    <source>
        <dbReference type="ARBA" id="ARBA00022843"/>
    </source>
</evidence>
<gene>
    <name evidence="8" type="primary">LOC115620706</name>
</gene>
<dbReference type="GO" id="GO:0031573">
    <property type="term" value="P:mitotic intra-S DNA damage checkpoint signaling"/>
    <property type="evidence" value="ECO:0007669"/>
    <property type="project" value="TreeGrafter"/>
</dbReference>
<dbReference type="Pfam" id="PF14631">
    <property type="entry name" value="FancD2"/>
    <property type="match status" value="1"/>
</dbReference>
<comment type="similarity">
    <text evidence="5">Belongs to the Fanconi anemia protein FANCD2 family.</text>
</comment>
<keyword evidence="4" id="KW-0539">Nucleus</keyword>
<keyword evidence="3" id="KW-0832">Ubl conjugation</keyword>
<feature type="compositionally biased region" description="Basic residues" evidence="6">
    <location>
        <begin position="913"/>
        <end position="926"/>
    </location>
</feature>
<feature type="compositionally biased region" description="Acidic residues" evidence="6">
    <location>
        <begin position="1447"/>
        <end position="1459"/>
    </location>
</feature>
<organism evidence="7 8">
    <name type="scientific">Drosophila lebanonensis</name>
    <name type="common">Fruit fly</name>
    <name type="synonym">Scaptodrosophila lebanonensis</name>
    <dbReference type="NCBI Taxonomy" id="7225"/>
    <lineage>
        <taxon>Eukaryota</taxon>
        <taxon>Metazoa</taxon>
        <taxon>Ecdysozoa</taxon>
        <taxon>Arthropoda</taxon>
        <taxon>Hexapoda</taxon>
        <taxon>Insecta</taxon>
        <taxon>Pterygota</taxon>
        <taxon>Neoptera</taxon>
        <taxon>Endopterygota</taxon>
        <taxon>Diptera</taxon>
        <taxon>Brachycera</taxon>
        <taxon>Muscomorpha</taxon>
        <taxon>Ephydroidea</taxon>
        <taxon>Drosophilidae</taxon>
        <taxon>Scaptodrosophila</taxon>
    </lineage>
</organism>
<evidence type="ECO:0000256" key="5">
    <source>
        <dbReference type="ARBA" id="ARBA00093456"/>
    </source>
</evidence>
<keyword evidence="7" id="KW-1185">Reference proteome</keyword>
<feature type="region of interest" description="Disordered" evidence="6">
    <location>
        <begin position="39"/>
        <end position="58"/>
    </location>
</feature>